<dbReference type="EC" id="3.2.1.4" evidence="3"/>
<dbReference type="Proteomes" id="UP000485058">
    <property type="component" value="Unassembled WGS sequence"/>
</dbReference>
<evidence type="ECO:0000259" key="9">
    <source>
        <dbReference type="Pfam" id="PF00759"/>
    </source>
</evidence>
<evidence type="ECO:0000256" key="1">
    <source>
        <dbReference type="ARBA" id="ARBA00000966"/>
    </source>
</evidence>
<evidence type="ECO:0000313" key="10">
    <source>
        <dbReference type="EMBL" id="GFH13434.1"/>
    </source>
</evidence>
<evidence type="ECO:0000256" key="7">
    <source>
        <dbReference type="ARBA" id="ARBA00023295"/>
    </source>
</evidence>
<reference evidence="10 11" key="1">
    <citation type="submission" date="2020-02" db="EMBL/GenBank/DDBJ databases">
        <title>Draft genome sequence of Haematococcus lacustris strain NIES-144.</title>
        <authorList>
            <person name="Morimoto D."/>
            <person name="Nakagawa S."/>
            <person name="Yoshida T."/>
            <person name="Sawayama S."/>
        </authorList>
    </citation>
    <scope>NUCLEOTIDE SEQUENCE [LARGE SCALE GENOMIC DNA]</scope>
    <source>
        <strain evidence="10 11">NIES-144</strain>
    </source>
</reference>
<dbReference type="SUPFAM" id="SSF48208">
    <property type="entry name" value="Six-hairpin glycosidases"/>
    <property type="match status" value="1"/>
</dbReference>
<evidence type="ECO:0000313" key="11">
    <source>
        <dbReference type="Proteomes" id="UP000485058"/>
    </source>
</evidence>
<keyword evidence="4" id="KW-0378">Hydrolase</keyword>
<dbReference type="AlphaFoldDB" id="A0A699Z368"/>
<evidence type="ECO:0000256" key="2">
    <source>
        <dbReference type="ARBA" id="ARBA00007072"/>
    </source>
</evidence>
<accession>A0A699Z368</accession>
<dbReference type="InterPro" id="IPR012341">
    <property type="entry name" value="6hp_glycosidase-like_sf"/>
</dbReference>
<evidence type="ECO:0000256" key="6">
    <source>
        <dbReference type="ARBA" id="ARBA00023277"/>
    </source>
</evidence>
<feature type="non-terminal residue" evidence="10">
    <location>
        <position position="406"/>
    </location>
</feature>
<dbReference type="EMBL" id="BLLF01000612">
    <property type="protein sequence ID" value="GFH13434.1"/>
    <property type="molecule type" value="Genomic_DNA"/>
</dbReference>
<keyword evidence="8" id="KW-0624">Polysaccharide degradation</keyword>
<dbReference type="PANTHER" id="PTHR22298">
    <property type="entry name" value="ENDO-1,4-BETA-GLUCANASE"/>
    <property type="match status" value="1"/>
</dbReference>
<keyword evidence="6" id="KW-0119">Carbohydrate metabolism</keyword>
<comment type="catalytic activity">
    <reaction evidence="1">
        <text>Endohydrolysis of (1-&gt;4)-beta-D-glucosidic linkages in cellulose, lichenin and cereal beta-D-glucans.</text>
        <dbReference type="EC" id="3.2.1.4"/>
    </reaction>
</comment>
<dbReference type="GO" id="GO:0030245">
    <property type="term" value="P:cellulose catabolic process"/>
    <property type="evidence" value="ECO:0007669"/>
    <property type="project" value="UniProtKB-KW"/>
</dbReference>
<gene>
    <name evidence="10" type="ORF">HaLaN_09320</name>
</gene>
<dbReference type="InterPro" id="IPR008928">
    <property type="entry name" value="6-hairpin_glycosidase_sf"/>
</dbReference>
<evidence type="ECO:0000256" key="3">
    <source>
        <dbReference type="ARBA" id="ARBA00012601"/>
    </source>
</evidence>
<evidence type="ECO:0000256" key="8">
    <source>
        <dbReference type="ARBA" id="ARBA00023326"/>
    </source>
</evidence>
<sequence>MPAGYTLTMMAWGLLQFPEGYTLEQAAAAKQTLRRGADYLMRCNLNLDDPLNPVFVAQLGDPDQYVSSELPGYSPESAGRVWTGARQDEALTGSSARRAWLMVRENPGADLLSSECAQSLTSTSLTSAYLLVPADTWLRLCSPADVAAALAAASMALRAEDQEWSSLALRHARYLYAFATSQPLQPRSYCATIPCTASIAVQQQVTALPIAPEVSEEPRCYWADWGTRACRAAYTTAECNDLRLHSTDVYINRQGCCDVFAASKVWAGTHTGAQGVCALPANQTTCYVPDAIQRTCYQQEVDLVTGLGCNGVGLEIFSSALSCCTYLSSRGVVGTTGGQSNYGSGLCSRLGVDPGFKKCYVPSITNGTCLALSGSACLQFGAETSFDQPLGCCNRLMTLMAGAISG</sequence>
<feature type="non-terminal residue" evidence="10">
    <location>
        <position position="1"/>
    </location>
</feature>
<keyword evidence="5" id="KW-0136">Cellulose degradation</keyword>
<dbReference type="GO" id="GO:0008810">
    <property type="term" value="F:cellulase activity"/>
    <property type="evidence" value="ECO:0007669"/>
    <property type="project" value="UniProtKB-EC"/>
</dbReference>
<organism evidence="10 11">
    <name type="scientific">Haematococcus lacustris</name>
    <name type="common">Green alga</name>
    <name type="synonym">Haematococcus pluvialis</name>
    <dbReference type="NCBI Taxonomy" id="44745"/>
    <lineage>
        <taxon>Eukaryota</taxon>
        <taxon>Viridiplantae</taxon>
        <taxon>Chlorophyta</taxon>
        <taxon>core chlorophytes</taxon>
        <taxon>Chlorophyceae</taxon>
        <taxon>CS clade</taxon>
        <taxon>Chlamydomonadales</taxon>
        <taxon>Haematococcaceae</taxon>
        <taxon>Haematococcus</taxon>
    </lineage>
</organism>
<keyword evidence="11" id="KW-1185">Reference proteome</keyword>
<protein>
    <recommendedName>
        <fullName evidence="3">cellulase</fullName>
        <ecNumber evidence="3">3.2.1.4</ecNumber>
    </recommendedName>
</protein>
<evidence type="ECO:0000256" key="5">
    <source>
        <dbReference type="ARBA" id="ARBA00023001"/>
    </source>
</evidence>
<dbReference type="Pfam" id="PF00759">
    <property type="entry name" value="Glyco_hydro_9"/>
    <property type="match status" value="1"/>
</dbReference>
<dbReference type="Gene3D" id="1.50.10.10">
    <property type="match status" value="2"/>
</dbReference>
<feature type="domain" description="Glycoside hydrolase family 9" evidence="9">
    <location>
        <begin position="2"/>
        <end position="124"/>
    </location>
</feature>
<comment type="caution">
    <text evidence="10">The sequence shown here is derived from an EMBL/GenBank/DDBJ whole genome shotgun (WGS) entry which is preliminary data.</text>
</comment>
<dbReference type="InterPro" id="IPR001701">
    <property type="entry name" value="Glyco_hydro_9"/>
</dbReference>
<evidence type="ECO:0000256" key="4">
    <source>
        <dbReference type="ARBA" id="ARBA00022801"/>
    </source>
</evidence>
<proteinExistence type="inferred from homology"/>
<name>A0A699Z368_HAELA</name>
<comment type="similarity">
    <text evidence="2">Belongs to the glycosyl hydrolase 9 (cellulase E) family.</text>
</comment>
<keyword evidence="7" id="KW-0326">Glycosidase</keyword>